<dbReference type="Proteomes" id="UP001596337">
    <property type="component" value="Unassembled WGS sequence"/>
</dbReference>
<evidence type="ECO:0000256" key="1">
    <source>
        <dbReference type="ARBA" id="ARBA00010617"/>
    </source>
</evidence>
<dbReference type="PANTHER" id="PTHR24305:SF166">
    <property type="entry name" value="CYTOCHROME P450 12A4, MITOCHONDRIAL-RELATED"/>
    <property type="match status" value="1"/>
</dbReference>
<protein>
    <submittedName>
        <fullName evidence="2">Cytochrome P450</fullName>
    </submittedName>
</protein>
<gene>
    <name evidence="2" type="ORF">ACFQGD_16875</name>
</gene>
<keyword evidence="3" id="KW-1185">Reference proteome</keyword>
<name>A0ABW2C2P3_9PSEU</name>
<dbReference type="Pfam" id="PF00067">
    <property type="entry name" value="p450"/>
    <property type="match status" value="1"/>
</dbReference>
<reference evidence="3" key="1">
    <citation type="journal article" date="2019" name="Int. J. Syst. Evol. Microbiol.">
        <title>The Global Catalogue of Microorganisms (GCM) 10K type strain sequencing project: providing services to taxonomists for standard genome sequencing and annotation.</title>
        <authorList>
            <consortium name="The Broad Institute Genomics Platform"/>
            <consortium name="The Broad Institute Genome Sequencing Center for Infectious Disease"/>
            <person name="Wu L."/>
            <person name="Ma J."/>
        </authorList>
    </citation>
    <scope>NUCLEOTIDE SEQUENCE [LARGE SCALE GENOMIC DNA]</scope>
    <source>
        <strain evidence="3">KCTC 32255</strain>
    </source>
</reference>
<evidence type="ECO:0000313" key="2">
    <source>
        <dbReference type="EMBL" id="MFC6868817.1"/>
    </source>
</evidence>
<proteinExistence type="inferred from homology"/>
<comment type="similarity">
    <text evidence="1">Belongs to the cytochrome P450 family.</text>
</comment>
<dbReference type="Gene3D" id="1.10.630.10">
    <property type="entry name" value="Cytochrome P450"/>
    <property type="match status" value="1"/>
</dbReference>
<dbReference type="SUPFAM" id="SSF48264">
    <property type="entry name" value="Cytochrome P450"/>
    <property type="match status" value="1"/>
</dbReference>
<dbReference type="PANTHER" id="PTHR24305">
    <property type="entry name" value="CYTOCHROME P450"/>
    <property type="match status" value="1"/>
</dbReference>
<accession>A0ABW2C2P3</accession>
<sequence length="437" mass="48388">MSTVSQRARVVDTFRVGAVVLPSVATGLIQRREPAMGFADTLRLDRRAIRRMQLLRARYGARLLRLRVPGRSMALVLSPDDVGGILANAPEPFSPASTEKRAALAHFQPHGVLISQGEARPQRRHVNEAVLDTHQPLHRLAGNITTLVSDEALRLIGTATSAGQLTWQDFSERWWRIVRRVVLGERAADDQLLITQLESLRRRANWAQFAPTARRTRQRFAGRLGEYVDHPEAGSIAGLLADTPAGPDANPRGQVPHWLFAFDAAGIVAYRTLALLASRPDLARTARDESHDLESPRQLPFLRASVLDSARLWPTTPLLLRETTSTTEWDGTTLPSGTTLLIYTPFFHRDERTLSYADRFAPDIWLDGTARANPALVPFSDGPAQCPGENLVLFVSSTLLAHLLVARDFTQVGGHRLDPRHPLPSTLNPFALRFAVS</sequence>
<organism evidence="2 3">
    <name type="scientific">Haloechinothrix salitolerans</name>
    <dbReference type="NCBI Taxonomy" id="926830"/>
    <lineage>
        <taxon>Bacteria</taxon>
        <taxon>Bacillati</taxon>
        <taxon>Actinomycetota</taxon>
        <taxon>Actinomycetes</taxon>
        <taxon>Pseudonocardiales</taxon>
        <taxon>Pseudonocardiaceae</taxon>
        <taxon>Haloechinothrix</taxon>
    </lineage>
</organism>
<evidence type="ECO:0000313" key="3">
    <source>
        <dbReference type="Proteomes" id="UP001596337"/>
    </source>
</evidence>
<dbReference type="InterPro" id="IPR050121">
    <property type="entry name" value="Cytochrome_P450_monoxygenase"/>
</dbReference>
<dbReference type="InterPro" id="IPR001128">
    <property type="entry name" value="Cyt_P450"/>
</dbReference>
<dbReference type="RefSeq" id="WP_345396773.1">
    <property type="nucleotide sequence ID" value="NZ_BAABLA010000026.1"/>
</dbReference>
<dbReference type="InterPro" id="IPR036396">
    <property type="entry name" value="Cyt_P450_sf"/>
</dbReference>
<comment type="caution">
    <text evidence="2">The sequence shown here is derived from an EMBL/GenBank/DDBJ whole genome shotgun (WGS) entry which is preliminary data.</text>
</comment>
<dbReference type="EMBL" id="JBHSXX010000001">
    <property type="protein sequence ID" value="MFC6868817.1"/>
    <property type="molecule type" value="Genomic_DNA"/>
</dbReference>